<sequence length="77" mass="9141">MGFASACQHKLHQQNKIPRCSRRSRCWNRWRLLTLQGYRARYSPAHRPRSPWRINGVMNAVKKRPKSNLLVVNQSNQ</sequence>
<proteinExistence type="predicted"/>
<gene>
    <name evidence="1" type="ORF">CKAH01_13069</name>
</gene>
<dbReference type="EMBL" id="VYYT01000043">
    <property type="protein sequence ID" value="KAK2774735.1"/>
    <property type="molecule type" value="Genomic_DNA"/>
</dbReference>
<dbReference type="Proteomes" id="UP001281614">
    <property type="component" value="Unassembled WGS sequence"/>
</dbReference>
<organism evidence="1 2">
    <name type="scientific">Colletotrichum kahawae</name>
    <name type="common">Coffee berry disease fungus</name>
    <dbReference type="NCBI Taxonomy" id="34407"/>
    <lineage>
        <taxon>Eukaryota</taxon>
        <taxon>Fungi</taxon>
        <taxon>Dikarya</taxon>
        <taxon>Ascomycota</taxon>
        <taxon>Pezizomycotina</taxon>
        <taxon>Sordariomycetes</taxon>
        <taxon>Hypocreomycetidae</taxon>
        <taxon>Glomerellales</taxon>
        <taxon>Glomerellaceae</taxon>
        <taxon>Colletotrichum</taxon>
        <taxon>Colletotrichum gloeosporioides species complex</taxon>
    </lineage>
</organism>
<name>A0AAD9YRV7_COLKA</name>
<comment type="caution">
    <text evidence="1">The sequence shown here is derived from an EMBL/GenBank/DDBJ whole genome shotgun (WGS) entry which is preliminary data.</text>
</comment>
<reference evidence="1" key="1">
    <citation type="submission" date="2023-02" db="EMBL/GenBank/DDBJ databases">
        <title>Colletotrichum kahawae CIFC_Que2 genome sequencing and assembly.</title>
        <authorList>
            <person name="Baroncelli R."/>
        </authorList>
    </citation>
    <scope>NUCLEOTIDE SEQUENCE</scope>
    <source>
        <strain evidence="1">CIFC_Que2</strain>
    </source>
</reference>
<evidence type="ECO:0000313" key="2">
    <source>
        <dbReference type="Proteomes" id="UP001281614"/>
    </source>
</evidence>
<accession>A0AAD9YRV7</accession>
<dbReference type="AlphaFoldDB" id="A0AAD9YRV7"/>
<evidence type="ECO:0000313" key="1">
    <source>
        <dbReference type="EMBL" id="KAK2774735.1"/>
    </source>
</evidence>
<keyword evidence="2" id="KW-1185">Reference proteome</keyword>
<protein>
    <submittedName>
        <fullName evidence="1">Uncharacterized protein</fullName>
    </submittedName>
</protein>